<feature type="non-terminal residue" evidence="1">
    <location>
        <position position="1"/>
    </location>
</feature>
<sequence>IKDDWPGYSLDLFTYPEHYHEDIESVYIPHGVIMNRIECLARYIMDDFGDNNIMVLCVLKGGYKFCADLVEFIKVLGRNSSKYLETRVEFIRLKSYLNDQSTEELHIIGSQDLSFLRGKAIVDTGKTMKALLKHVETFEPKMVKVAGLLVKRVPNMAESLTDYVGFEIPNHFVVGYALDYNEYFRDLNLGLGVVITAWRPAVFSSAPSPPSQSPTHLPNGFSVCCLVSAYGPARVRLNGDLTVLLCDIIIARRNIYILAVSLQSGAESLHPNAAVVHLMRCNVMSQSEFLVAHVSVLIDETAAAKLPGYAMLAQRNGLPPGCKPVPLKDHPDLRDVDVNAEGCCSLSPSPSSGGCPWARLAGVDGCLSEPYCLWFQLLARAYWGEVELGLTSPNRSVSWARLREASRKNCVRSRAKQKDGRDQSEASTAASPGAEDEPFSWPGPKARFTCASDLAGLRLHTATLHRVPARVCRPQLPEAGGGKSASRPLDNISANLPFWMKKTAAESSVSAYPLSPWVGFGICTSKKKKMWDGKYATTFLSVVEKTPGRQRNRLEPMDTIFVKQVKEGGPAHGAGLCTGDRIVKVNGESIIGKTYSQVIALIQNSDASLELCVMPKDEDILQLAYSQDAYLKGNEAYSGNAQNIPEPPPICYPRIEVKTAGMAQTSEPTAVSETPRGPAQGSGRRGGATEKSYRVEIPVPPSPPPQQTSKSQTVVCVCNENVRTVAMPPDPVDRGSRVARAGPSHRTEENRYSLSADASSARPRPLIPSVPGGAQLQYPSSRLTESPVYSPSSSSRPGAVYPDTLTPSVRAPLTAASPDTFSTAISPSSNHYSPSPTAPSASPHQHIDWKNYTTYKDYIDAKRLHTYGCRTIQERLDSLRAAASSSSAYTQQRTPRPPSTSQRGALSSQARRRSTSNDRGVDANGQGNSVTPLRSVSQERLGAGTERATPIRNWPRSASEDALPFSTPTGVTKPRARSCDYLGQQPGEPGGIAFGDRTGLEDRLLLCRGEEAKASRQGAGLRALPHLNRSLTGQEEDRQGSGLSNSALAAPVFPKGTTDSVLTSRTDGVIMRPSRLPVKNSISDPSPALPSTKTTDSLKDQRANIMGNHLGYPSPLHLQLRGRADSLKVESRSEAVLAARSSSCSGPSSKLPMQRQLQSVAVASSSGSTTTNGAVTQKPKVNAPIRTNGSLAEGVEGPDATVVVLRRDKNSGPPHIRPPSYVQAVNDSKGGVNHKSPPLVKAGSADGAMCWRSNDSFREMHLRRSADTRQKSGSNNLDDSLDSIPFIDEPSSPSIDLDSTHIPACAVISGTPIITTIPPSPTSPSPLIRRQLSHDQDSLRLTIIESDSGTKTERSKSYDEGLDNYREESRGRSLIPGLKSLRKAVDRSSEDSGSRRDSSSDVFCDATKEGLLHFKQLNTDKSKRVGGGMRPWKQMYAVLRGHYLCLYKDKKEGQAHANCQAVDEPLPISIKACLIDISYSDTKRKNVLRLTTSDCEYLFQAEDREDMLAWIRVIQENSNLDEENAVFTSHDLISRKIKEYNTLMSPTGSKTEPSPKPSRQSLSIRQTLLGGKGETKATSPHSPKPEQERKNMHKDDTSPPKDKGTWRKGIPGLMRKPFEKKPPAGVTFGVRLDDCPPAQNNKFVPLIVEVCCKLVEERGLEYTGIYRVPGNNAAISNMQEELNNKGMNDIDIQDDKWRDLNVISSLLKSFFRKLPEPLFTNEKYADFIEANRTEDPVERLKVLKKLLHELPDHHYETLKFLSAHLKTVAENSEKNKMEPRNLAIVFGPTLVRTTEDNMTHMVTHMPDQYRIVETLIQNYDWFFTEEGNGDPVTVSQEESAVESQPVPNIDHLLTNIGRTGTSQGEVSDSPTSDSAKSKGSWGSGKDQCSRELLVSSIFAAASRKRKKSKEKPQPSSSDDDLDAVFPKKEIPGQKPNHHGLQTEVQSETRPSPNTKPNAKQPVRAEERKENGRPVELTPKAKREHRNSLFLKDKTPPRHPSPSPSPSLIITGYQTAPQGKSSLSDPPSQLDENTSDLGTMSSGASVPRSRPKKWTAGASADLAAGASIGLGAGPGASAGAEVSSITSDYSTTSSITFLTGAESSALSPELQGGEEADDERSELISEGRPMETDSESDFPVFAPGSGSSQSTPCPEQSLEKAEPRGGGAAEGSTTPKLEARRLFPSHRMIECDTLSRRWSLRQKTDKRAVHQQPQLVFASSESERPEPAWHLKITERLKFRLRTSADDMFTQKNRTSDARGKKKNIRRRHTMGGQRDFAELAVINDWREQGGVDQAAELSALDRLKPRCSSQDFSIRDWIARERCRGSDSSVEVAPKAVPEDDHPDAQEVTPERPPPSASPGTAQPLTGEHVNGSGLQGKNKAGLGADAHPHKLSGAQVVRSRFYQYL</sequence>
<organism evidence="1 2">
    <name type="scientific">Scortum barcoo</name>
    <name type="common">barcoo grunter</name>
    <dbReference type="NCBI Taxonomy" id="214431"/>
    <lineage>
        <taxon>Eukaryota</taxon>
        <taxon>Metazoa</taxon>
        <taxon>Chordata</taxon>
        <taxon>Craniata</taxon>
        <taxon>Vertebrata</taxon>
        <taxon>Euteleostomi</taxon>
        <taxon>Actinopterygii</taxon>
        <taxon>Neopterygii</taxon>
        <taxon>Teleostei</taxon>
        <taxon>Neoteleostei</taxon>
        <taxon>Acanthomorphata</taxon>
        <taxon>Eupercaria</taxon>
        <taxon>Centrarchiformes</taxon>
        <taxon>Terapontoidei</taxon>
        <taxon>Terapontidae</taxon>
        <taxon>Scortum</taxon>
    </lineage>
</organism>
<protein>
    <submittedName>
        <fullName evidence="1">Uncharacterized protein</fullName>
    </submittedName>
</protein>
<evidence type="ECO:0000313" key="2">
    <source>
        <dbReference type="Proteomes" id="UP000831701"/>
    </source>
</evidence>
<accession>A0ACB8VIL5</accession>
<name>A0ACB8VIL5_9TELE</name>
<evidence type="ECO:0000313" key="1">
    <source>
        <dbReference type="EMBL" id="KAI3355428.1"/>
    </source>
</evidence>
<gene>
    <name evidence="1" type="ORF">L3Q82_018266</name>
</gene>
<keyword evidence="2" id="KW-1185">Reference proteome</keyword>
<dbReference type="EMBL" id="CM041551">
    <property type="protein sequence ID" value="KAI3355428.1"/>
    <property type="molecule type" value="Genomic_DNA"/>
</dbReference>
<proteinExistence type="predicted"/>
<dbReference type="Proteomes" id="UP000831701">
    <property type="component" value="Chromosome 21"/>
</dbReference>
<comment type="caution">
    <text evidence="1">The sequence shown here is derived from an EMBL/GenBank/DDBJ whole genome shotgun (WGS) entry which is preliminary data.</text>
</comment>
<reference evidence="1" key="1">
    <citation type="submission" date="2022-04" db="EMBL/GenBank/DDBJ databases">
        <title>Jade perch genome.</title>
        <authorList>
            <person name="Chao B."/>
        </authorList>
    </citation>
    <scope>NUCLEOTIDE SEQUENCE</scope>
    <source>
        <strain evidence="1">CB-2022</strain>
    </source>
</reference>